<evidence type="ECO:0000313" key="8">
    <source>
        <dbReference type="Proteomes" id="UP000481033"/>
    </source>
</evidence>
<comment type="caution">
    <text evidence="7">The sequence shown here is derived from an EMBL/GenBank/DDBJ whole genome shotgun (WGS) entry which is preliminary data.</text>
</comment>
<dbReference type="InterPro" id="IPR001789">
    <property type="entry name" value="Sig_transdc_resp-reg_receiver"/>
</dbReference>
<dbReference type="GO" id="GO:0005829">
    <property type="term" value="C:cytosol"/>
    <property type="evidence" value="ECO:0007669"/>
    <property type="project" value="TreeGrafter"/>
</dbReference>
<gene>
    <name evidence="7" type="ORF">DXZ20_30610</name>
</gene>
<dbReference type="GO" id="GO:0000156">
    <property type="term" value="F:phosphorelay response regulator activity"/>
    <property type="evidence" value="ECO:0007669"/>
    <property type="project" value="TreeGrafter"/>
</dbReference>
<name>A0A6M0RVL1_9CYAN</name>
<evidence type="ECO:0000259" key="6">
    <source>
        <dbReference type="PROSITE" id="PS50110"/>
    </source>
</evidence>
<dbReference type="PANTHER" id="PTHR48111">
    <property type="entry name" value="REGULATOR OF RPOS"/>
    <property type="match status" value="1"/>
</dbReference>
<dbReference type="EMBL" id="QXHD01000004">
    <property type="protein sequence ID" value="NEZ59920.1"/>
    <property type="molecule type" value="Genomic_DNA"/>
</dbReference>
<evidence type="ECO:0000256" key="3">
    <source>
        <dbReference type="ARBA" id="ARBA00023125"/>
    </source>
</evidence>
<evidence type="ECO:0000256" key="4">
    <source>
        <dbReference type="ARBA" id="ARBA00023163"/>
    </source>
</evidence>
<dbReference type="InterPro" id="IPR011006">
    <property type="entry name" value="CheY-like_superfamily"/>
</dbReference>
<keyword evidence="4" id="KW-0804">Transcription</keyword>
<dbReference type="PANTHER" id="PTHR48111:SF4">
    <property type="entry name" value="DNA-BINDING DUAL TRANSCRIPTIONAL REGULATOR OMPR"/>
    <property type="match status" value="1"/>
</dbReference>
<proteinExistence type="predicted"/>
<dbReference type="Gene3D" id="3.40.50.2300">
    <property type="match status" value="1"/>
</dbReference>
<sequence length="214" mass="23862">MIKILVIEDEVEIRSNLLELLTLEGYNVVGADNGMTGLLGAFEHLPDLIICDVMMPELDGYDVLRALRQEPKTIATPFIFLTALANKGDVRQGMVLGADDYLTKPFTRADVLTAIKSRLQKQAASQAQLLKLQQEIQLFREGLSGNQVELLTNIRQHMKEAATKLEIVVNILKALPPSEQRERSIALVQNVCASDIKILSQIPNFEYLLETTSM</sequence>
<keyword evidence="1 5" id="KW-0597">Phosphoprotein</keyword>
<dbReference type="Proteomes" id="UP000481033">
    <property type="component" value="Unassembled WGS sequence"/>
</dbReference>
<keyword evidence="2" id="KW-0805">Transcription regulation</keyword>
<evidence type="ECO:0000256" key="2">
    <source>
        <dbReference type="ARBA" id="ARBA00023015"/>
    </source>
</evidence>
<evidence type="ECO:0000256" key="1">
    <source>
        <dbReference type="ARBA" id="ARBA00022553"/>
    </source>
</evidence>
<keyword evidence="3" id="KW-0238">DNA-binding</keyword>
<feature type="domain" description="Response regulatory" evidence="6">
    <location>
        <begin position="3"/>
        <end position="119"/>
    </location>
</feature>
<evidence type="ECO:0000313" key="7">
    <source>
        <dbReference type="EMBL" id="NEZ59920.1"/>
    </source>
</evidence>
<evidence type="ECO:0000256" key="5">
    <source>
        <dbReference type="PROSITE-ProRule" id="PRU00169"/>
    </source>
</evidence>
<dbReference type="GO" id="GO:0000976">
    <property type="term" value="F:transcription cis-regulatory region binding"/>
    <property type="evidence" value="ECO:0007669"/>
    <property type="project" value="TreeGrafter"/>
</dbReference>
<dbReference type="InterPro" id="IPR039420">
    <property type="entry name" value="WalR-like"/>
</dbReference>
<dbReference type="GO" id="GO:0032993">
    <property type="term" value="C:protein-DNA complex"/>
    <property type="evidence" value="ECO:0007669"/>
    <property type="project" value="TreeGrafter"/>
</dbReference>
<accession>A0A6M0RVL1</accession>
<dbReference type="RefSeq" id="WP_163702684.1">
    <property type="nucleotide sequence ID" value="NZ_QXHD01000004.1"/>
</dbReference>
<dbReference type="AlphaFoldDB" id="A0A6M0RVL1"/>
<reference evidence="7 8" key="1">
    <citation type="journal article" date="2020" name="Microb. Ecol.">
        <title>Ecogenomics of the Marine Benthic Filamentous Cyanobacterium Adonisia.</title>
        <authorList>
            <person name="Walter J.M."/>
            <person name="Coutinho F.H."/>
            <person name="Leomil L."/>
            <person name="Hargreaves P.I."/>
            <person name="Campeao M.E."/>
            <person name="Vieira V.V."/>
            <person name="Silva B.S."/>
            <person name="Fistarol G.O."/>
            <person name="Salomon P.S."/>
            <person name="Sawabe T."/>
            <person name="Mino S."/>
            <person name="Hosokawa M."/>
            <person name="Miyashita H."/>
            <person name="Maruyama F."/>
            <person name="van Verk M.C."/>
            <person name="Dutilh B.E."/>
            <person name="Thompson C.C."/>
            <person name="Thompson F.L."/>
        </authorList>
    </citation>
    <scope>NUCLEOTIDE SEQUENCE [LARGE SCALE GENOMIC DNA]</scope>
    <source>
        <strain evidence="7 8">CCMR0081</strain>
    </source>
</reference>
<dbReference type="GO" id="GO:0006355">
    <property type="term" value="P:regulation of DNA-templated transcription"/>
    <property type="evidence" value="ECO:0007669"/>
    <property type="project" value="TreeGrafter"/>
</dbReference>
<protein>
    <submittedName>
        <fullName evidence="7">Response regulator</fullName>
    </submittedName>
</protein>
<keyword evidence="8" id="KW-1185">Reference proteome</keyword>
<dbReference type="Pfam" id="PF00072">
    <property type="entry name" value="Response_reg"/>
    <property type="match status" value="1"/>
</dbReference>
<dbReference type="SUPFAM" id="SSF52172">
    <property type="entry name" value="CheY-like"/>
    <property type="match status" value="1"/>
</dbReference>
<dbReference type="PROSITE" id="PS50110">
    <property type="entry name" value="RESPONSE_REGULATORY"/>
    <property type="match status" value="1"/>
</dbReference>
<dbReference type="SMART" id="SM00448">
    <property type="entry name" value="REC"/>
    <property type="match status" value="1"/>
</dbReference>
<organism evidence="7 8">
    <name type="scientific">Adonisia turfae CCMR0081</name>
    <dbReference type="NCBI Taxonomy" id="2292702"/>
    <lineage>
        <taxon>Bacteria</taxon>
        <taxon>Bacillati</taxon>
        <taxon>Cyanobacteriota</taxon>
        <taxon>Adonisia</taxon>
        <taxon>Adonisia turfae</taxon>
    </lineage>
</organism>
<feature type="modified residue" description="4-aspartylphosphate" evidence="5">
    <location>
        <position position="52"/>
    </location>
</feature>
<dbReference type="CDD" id="cd17574">
    <property type="entry name" value="REC_OmpR"/>
    <property type="match status" value="1"/>
</dbReference>